<evidence type="ECO:0000256" key="1">
    <source>
        <dbReference type="SAM" id="MobiDB-lite"/>
    </source>
</evidence>
<dbReference type="PROSITE" id="PS00036">
    <property type="entry name" value="BZIP_BASIC"/>
    <property type="match status" value="1"/>
</dbReference>
<feature type="domain" description="BZIP" evidence="2">
    <location>
        <begin position="39"/>
        <end position="53"/>
    </location>
</feature>
<dbReference type="EMBL" id="HBEC01012626">
    <property type="protein sequence ID" value="CAD8285778.1"/>
    <property type="molecule type" value="Transcribed_RNA"/>
</dbReference>
<protein>
    <recommendedName>
        <fullName evidence="2">BZIP domain-containing protein</fullName>
    </recommendedName>
</protein>
<evidence type="ECO:0000313" key="3">
    <source>
        <dbReference type="EMBL" id="CAD8285778.1"/>
    </source>
</evidence>
<accession>A0A7R9V808</accession>
<gene>
    <name evidence="3" type="ORF">CEUR00632_LOCUS5816</name>
</gene>
<evidence type="ECO:0000259" key="2">
    <source>
        <dbReference type="PROSITE" id="PS00036"/>
    </source>
</evidence>
<name>A0A7R9V808_9CHLO</name>
<feature type="region of interest" description="Disordered" evidence="1">
    <location>
        <begin position="159"/>
        <end position="182"/>
    </location>
</feature>
<dbReference type="AlphaFoldDB" id="A0A7R9V808"/>
<organism evidence="3">
    <name type="scientific">Chlamydomonas euryale</name>
    <dbReference type="NCBI Taxonomy" id="1486919"/>
    <lineage>
        <taxon>Eukaryota</taxon>
        <taxon>Viridiplantae</taxon>
        <taxon>Chlorophyta</taxon>
        <taxon>core chlorophytes</taxon>
        <taxon>Chlorophyceae</taxon>
        <taxon>CS clade</taxon>
        <taxon>Chlamydomonadales</taxon>
        <taxon>Chlamydomonadaceae</taxon>
        <taxon>Chlamydomonas</taxon>
    </lineage>
</organism>
<dbReference type="InterPro" id="IPR004827">
    <property type="entry name" value="bZIP"/>
</dbReference>
<proteinExistence type="predicted"/>
<sequence>MGTASAEPSVIGGAACGAGCSMCGAEHMGDGAEGRIQQRKLANCGSARRSRLRREAEIQQELQEELLQEDANAWLGTYMRELEQAAAALSAANECFAVCLSRWAGRGGLSGGGVSGGVTSELARSAADAACAMDVATTLASYFSLSTSHLQTQRIAEAAADAEQNSATRRSAHDDGCGGDGG</sequence>
<dbReference type="GO" id="GO:0003700">
    <property type="term" value="F:DNA-binding transcription factor activity"/>
    <property type="evidence" value="ECO:0007669"/>
    <property type="project" value="InterPro"/>
</dbReference>
<reference evidence="3" key="1">
    <citation type="submission" date="2021-01" db="EMBL/GenBank/DDBJ databases">
        <authorList>
            <person name="Corre E."/>
            <person name="Pelletier E."/>
            <person name="Niang G."/>
            <person name="Scheremetjew M."/>
            <person name="Finn R."/>
            <person name="Kale V."/>
            <person name="Holt S."/>
            <person name="Cochrane G."/>
            <person name="Meng A."/>
            <person name="Brown T."/>
            <person name="Cohen L."/>
        </authorList>
    </citation>
    <scope>NUCLEOTIDE SEQUENCE</scope>
    <source>
        <strain evidence="3">CCMP219</strain>
    </source>
</reference>